<feature type="transmembrane region" description="Helical" evidence="4">
    <location>
        <begin position="321"/>
        <end position="342"/>
    </location>
</feature>
<dbReference type="RefSeq" id="WP_206272993.1">
    <property type="nucleotide sequence ID" value="NZ_CAUDKO010000002.1"/>
</dbReference>
<feature type="transmembrane region" description="Helical" evidence="4">
    <location>
        <begin position="231"/>
        <end position="256"/>
    </location>
</feature>
<evidence type="ECO:0000313" key="6">
    <source>
        <dbReference type="EMBL" id="CAJ0863458.1"/>
    </source>
</evidence>
<dbReference type="Pfam" id="PF07690">
    <property type="entry name" value="MFS_1"/>
    <property type="match status" value="1"/>
</dbReference>
<dbReference type="EMBL" id="CAUDKO010000002">
    <property type="protein sequence ID" value="CAJ0856395.1"/>
    <property type="molecule type" value="Genomic_DNA"/>
</dbReference>
<dbReference type="CDD" id="cd17410">
    <property type="entry name" value="MFS_CynX_like"/>
    <property type="match status" value="1"/>
</dbReference>
<feature type="transmembrane region" description="Helical" evidence="4">
    <location>
        <begin position="268"/>
        <end position="288"/>
    </location>
</feature>
<evidence type="ECO:0000256" key="4">
    <source>
        <dbReference type="SAM" id="Phobius"/>
    </source>
</evidence>
<sequence length="417" mass="43698">MAGTSIVNDVAAQGTAADVSPQAAAPSMHADAGWLGVVVVVALGMNLRPILTTIRPLLAEIRAGTGLGLQGASLLTVIPVLCMGSVALFLPWLARWLPEHRGVACSLLAIAGACLWRLWAGHGAALIASAALAGTGVAIVQALVPGLVKRWFPQRVPMALGLYSASLMAGGGIAATLSPRITHIADWHVGLGVWALPALAALVLWTTARPREAAAPAQRGPVLNFFGNRRAWLLAIYFGAANGGYTSMIAWLPMFYRQLGWSAQDEGSLIGLMTIFQVIGALAAPLLARRWPDRRPWLVVVLVLQLIGMVGLLLAPQTGTTLWVALIGGGLGSMFSLCLTLTLDHLPDARAAGYLAAFVQGIGFIITGIIPYAVGWLRELTGGFQLPWALLIAIVIASMVTTLRFAPSGYARAIGPV</sequence>
<reference evidence="5 7" key="1">
    <citation type="submission" date="2023-07" db="EMBL/GenBank/DDBJ databases">
        <authorList>
            <person name="Peeters C."/>
        </authorList>
    </citation>
    <scope>NUCLEOTIDE SEQUENCE</scope>
    <source>
        <strain evidence="6 7">LMG 32965</strain>
        <strain evidence="5">R-77567</strain>
    </source>
</reference>
<keyword evidence="7" id="KW-1185">Reference proteome</keyword>
<keyword evidence="1 4" id="KW-0812">Transmembrane</keyword>
<feature type="transmembrane region" description="Helical" evidence="4">
    <location>
        <begin position="125"/>
        <end position="148"/>
    </location>
</feature>
<dbReference type="EMBL" id="CAUDLI010000002">
    <property type="protein sequence ID" value="CAJ0863458.1"/>
    <property type="molecule type" value="Genomic_DNA"/>
</dbReference>
<feature type="transmembrane region" description="Helical" evidence="4">
    <location>
        <begin position="297"/>
        <end position="315"/>
    </location>
</feature>
<protein>
    <submittedName>
        <fullName evidence="5">Transporter YycB</fullName>
    </submittedName>
</protein>
<feature type="transmembrane region" description="Helical" evidence="4">
    <location>
        <begin position="71"/>
        <end position="90"/>
    </location>
</feature>
<dbReference type="InterPro" id="IPR011701">
    <property type="entry name" value="MFS"/>
</dbReference>
<name>A0AAD2F7P9_9RALS</name>
<dbReference type="InterPro" id="IPR052524">
    <property type="entry name" value="MFS_Cyanate_Porter"/>
</dbReference>
<dbReference type="InterPro" id="IPR036259">
    <property type="entry name" value="MFS_trans_sf"/>
</dbReference>
<proteinExistence type="predicted"/>
<keyword evidence="2 4" id="KW-1133">Transmembrane helix</keyword>
<feature type="transmembrane region" description="Helical" evidence="4">
    <location>
        <begin position="102"/>
        <end position="119"/>
    </location>
</feature>
<organism evidence="5 8">
    <name type="scientific">Ralstonia flatus</name>
    <dbReference type="NCBI Taxonomy" id="3058601"/>
    <lineage>
        <taxon>Bacteria</taxon>
        <taxon>Pseudomonadati</taxon>
        <taxon>Pseudomonadota</taxon>
        <taxon>Betaproteobacteria</taxon>
        <taxon>Burkholderiales</taxon>
        <taxon>Burkholderiaceae</taxon>
        <taxon>Ralstonia</taxon>
    </lineage>
</organism>
<gene>
    <name evidence="5" type="primary">yycB_1</name>
    <name evidence="6" type="ORF">R77564_01013</name>
    <name evidence="5" type="ORF">R77567_01089</name>
</gene>
<dbReference type="Proteomes" id="UP001190491">
    <property type="component" value="Unassembled WGS sequence"/>
</dbReference>
<feature type="transmembrane region" description="Helical" evidence="4">
    <location>
        <begin position="386"/>
        <end position="406"/>
    </location>
</feature>
<evidence type="ECO:0000256" key="3">
    <source>
        <dbReference type="ARBA" id="ARBA00023136"/>
    </source>
</evidence>
<dbReference type="Proteomes" id="UP001189792">
    <property type="component" value="Unassembled WGS sequence"/>
</dbReference>
<dbReference type="Gene3D" id="1.20.1250.20">
    <property type="entry name" value="MFS general substrate transporter like domains"/>
    <property type="match status" value="1"/>
</dbReference>
<evidence type="ECO:0000256" key="1">
    <source>
        <dbReference type="ARBA" id="ARBA00022692"/>
    </source>
</evidence>
<dbReference type="GO" id="GO:0022857">
    <property type="term" value="F:transmembrane transporter activity"/>
    <property type="evidence" value="ECO:0007669"/>
    <property type="project" value="InterPro"/>
</dbReference>
<evidence type="ECO:0000313" key="7">
    <source>
        <dbReference type="Proteomes" id="UP001189792"/>
    </source>
</evidence>
<feature type="transmembrane region" description="Helical" evidence="4">
    <location>
        <begin position="32"/>
        <end position="51"/>
    </location>
</feature>
<dbReference type="PANTHER" id="PTHR23523">
    <property type="match status" value="1"/>
</dbReference>
<feature type="transmembrane region" description="Helical" evidence="4">
    <location>
        <begin position="187"/>
        <end position="210"/>
    </location>
</feature>
<keyword evidence="3 4" id="KW-0472">Membrane</keyword>
<dbReference type="SUPFAM" id="SSF103473">
    <property type="entry name" value="MFS general substrate transporter"/>
    <property type="match status" value="1"/>
</dbReference>
<accession>A0AAD2F7P9</accession>
<feature type="transmembrane region" description="Helical" evidence="4">
    <location>
        <begin position="160"/>
        <end position="181"/>
    </location>
</feature>
<dbReference type="NCBIfam" id="NF007256">
    <property type="entry name" value="PRK09705.1"/>
    <property type="match status" value="1"/>
</dbReference>
<feature type="transmembrane region" description="Helical" evidence="4">
    <location>
        <begin position="354"/>
        <end position="374"/>
    </location>
</feature>
<evidence type="ECO:0000313" key="8">
    <source>
        <dbReference type="Proteomes" id="UP001190491"/>
    </source>
</evidence>
<comment type="caution">
    <text evidence="5">The sequence shown here is derived from an EMBL/GenBank/DDBJ whole genome shotgun (WGS) entry which is preliminary data.</text>
</comment>
<dbReference type="AlphaFoldDB" id="A0AAD2F7P9"/>
<dbReference type="PANTHER" id="PTHR23523:SF1">
    <property type="entry name" value="CYANATE TRANSPORT PROTEIN CYNX"/>
    <property type="match status" value="1"/>
</dbReference>
<evidence type="ECO:0000256" key="2">
    <source>
        <dbReference type="ARBA" id="ARBA00022989"/>
    </source>
</evidence>
<evidence type="ECO:0000313" key="5">
    <source>
        <dbReference type="EMBL" id="CAJ0856395.1"/>
    </source>
</evidence>